<dbReference type="EMBL" id="LK056692">
    <property type="protein sequence ID" value="CDU26061.1"/>
    <property type="molecule type" value="Genomic_DNA"/>
</dbReference>
<feature type="chain" id="PRO_5007281330" evidence="1">
    <location>
        <begin position="32"/>
        <end position="164"/>
    </location>
</feature>
<evidence type="ECO:0000256" key="1">
    <source>
        <dbReference type="SAM" id="SignalP"/>
    </source>
</evidence>
<sequence>MFWPFCPRFLLGLGWLFAMLVVAPDAPQMWAEEKVLYDFWANDYLTRYPADLAGRTQRISSLNHMLPAHKDMEKQALEYALIDGNGPFMAQEMPGVTFAMTLIPGNSRPGLSWNLRQSQKPPLDGLAFWRINRNGARLLAFDRVSAGAHAQQVSGMQEIIAKYD</sequence>
<keyword evidence="1" id="KW-0732">Signal</keyword>
<protein>
    <submittedName>
        <fullName evidence="2">Uncharacterized protein</fullName>
    </submittedName>
</protein>
<dbReference type="OrthoDB" id="10389503at2759"/>
<organism evidence="2">
    <name type="scientific">Sporisorium scitamineum</name>
    <dbReference type="NCBI Taxonomy" id="49012"/>
    <lineage>
        <taxon>Eukaryota</taxon>
        <taxon>Fungi</taxon>
        <taxon>Dikarya</taxon>
        <taxon>Basidiomycota</taxon>
        <taxon>Ustilaginomycotina</taxon>
        <taxon>Ustilaginomycetes</taxon>
        <taxon>Ustilaginales</taxon>
        <taxon>Ustilaginaceae</taxon>
        <taxon>Sporisorium</taxon>
    </lineage>
</organism>
<evidence type="ECO:0000313" key="2">
    <source>
        <dbReference type="EMBL" id="CDU26061.1"/>
    </source>
</evidence>
<accession>A0A127ZIW8</accession>
<reference evidence="2" key="1">
    <citation type="submission" date="2014-06" db="EMBL/GenBank/DDBJ databases">
        <authorList>
            <person name="Ju J."/>
            <person name="Zhang J."/>
        </authorList>
    </citation>
    <scope>NUCLEOTIDE SEQUENCE</scope>
    <source>
        <strain evidence="2">SscI8</strain>
    </source>
</reference>
<feature type="signal peptide" evidence="1">
    <location>
        <begin position="1"/>
        <end position="31"/>
    </location>
</feature>
<name>A0A127ZIW8_9BASI</name>
<dbReference type="AlphaFoldDB" id="A0A127ZIW8"/>
<gene>
    <name evidence="2" type="ORF">SPSC_06228</name>
</gene>
<proteinExistence type="predicted"/>